<protein>
    <submittedName>
        <fullName evidence="1">Uncharacterized protein</fullName>
    </submittedName>
</protein>
<organism evidence="1 2">
    <name type="scientific">Ectopseudomonas chengduensis</name>
    <dbReference type="NCBI Taxonomy" id="489632"/>
    <lineage>
        <taxon>Bacteria</taxon>
        <taxon>Pseudomonadati</taxon>
        <taxon>Pseudomonadota</taxon>
        <taxon>Gammaproteobacteria</taxon>
        <taxon>Pseudomonadales</taxon>
        <taxon>Pseudomonadaceae</taxon>
        <taxon>Ectopseudomonas</taxon>
    </lineage>
</organism>
<sequence>MRLSLRRRAIYTGLAGHFSDEEVWPLLALWENKYAEQPPFALNEFLAEVVLRTERKLERARLYRELVGALTGPPSQLLPDPEEQLAAWRQGRNEAVRQVATPDSAAQTTFLALNQALLEQLDSAQQAALRRFAAGNLSGMGVSAELSTRLRIWLEQGGGDGIANLGLEQLRKLLNLLYIGLCEFLGPVRADRVLSQAVNRVEEQGVEFSPRRLL</sequence>
<dbReference type="EMBL" id="FMZQ01000002">
    <property type="protein sequence ID" value="SDC33729.1"/>
    <property type="molecule type" value="Genomic_DNA"/>
</dbReference>
<dbReference type="Proteomes" id="UP000199467">
    <property type="component" value="Unassembled WGS sequence"/>
</dbReference>
<proteinExistence type="predicted"/>
<dbReference type="AlphaFoldDB" id="A0A1G6KRM0"/>
<name>A0A1G6KRM0_9GAMM</name>
<reference evidence="2" key="1">
    <citation type="submission" date="2016-10" db="EMBL/GenBank/DDBJ databases">
        <authorList>
            <person name="Varghese N."/>
            <person name="Submissions S."/>
        </authorList>
    </citation>
    <scope>NUCLEOTIDE SEQUENCE [LARGE SCALE GENOMIC DNA]</scope>
    <source>
        <strain evidence="2">DSM 26382</strain>
    </source>
</reference>
<gene>
    <name evidence="1" type="ORF">SAMN05216576_102185</name>
</gene>
<evidence type="ECO:0000313" key="2">
    <source>
        <dbReference type="Proteomes" id="UP000199467"/>
    </source>
</evidence>
<evidence type="ECO:0000313" key="1">
    <source>
        <dbReference type="EMBL" id="SDC33729.1"/>
    </source>
</evidence>
<dbReference type="RefSeq" id="WP_017675059.1">
    <property type="nucleotide sequence ID" value="NZ_FMZQ01000002.1"/>
</dbReference>
<keyword evidence="2" id="KW-1185">Reference proteome</keyword>
<accession>A0A1G6KRM0</accession>